<evidence type="ECO:0000256" key="1">
    <source>
        <dbReference type="ARBA" id="ARBA00004651"/>
    </source>
</evidence>
<gene>
    <name evidence="8" type="ORF">AMR76_07295</name>
</gene>
<feature type="transmembrane region" description="Helical" evidence="7">
    <location>
        <begin position="115"/>
        <end position="136"/>
    </location>
</feature>
<comment type="caution">
    <text evidence="8">The sequence shown here is derived from an EMBL/GenBank/DDBJ whole genome shotgun (WGS) entry which is preliminary data.</text>
</comment>
<dbReference type="AlphaFoldDB" id="A0A0Q2R3Z0"/>
<comment type="subcellular location">
    <subcellularLocation>
        <location evidence="1">Cell membrane</location>
        <topology evidence="1">Multi-pass membrane protein</topology>
    </subcellularLocation>
</comment>
<keyword evidence="3" id="KW-1003">Cell membrane</keyword>
<dbReference type="GO" id="GO:0005886">
    <property type="term" value="C:plasma membrane"/>
    <property type="evidence" value="ECO:0007669"/>
    <property type="project" value="UniProtKB-SubCell"/>
</dbReference>
<evidence type="ECO:0000256" key="4">
    <source>
        <dbReference type="ARBA" id="ARBA00022692"/>
    </source>
</evidence>
<keyword evidence="4 7" id="KW-0812">Transmembrane</keyword>
<dbReference type="InParanoid" id="A0A0Q2R3Z0"/>
<evidence type="ECO:0000256" key="2">
    <source>
        <dbReference type="ARBA" id="ARBA00022448"/>
    </source>
</evidence>
<organism evidence="8 9">
    <name type="scientific">Vibrio furnissii</name>
    <dbReference type="NCBI Taxonomy" id="29494"/>
    <lineage>
        <taxon>Bacteria</taxon>
        <taxon>Pseudomonadati</taxon>
        <taxon>Pseudomonadota</taxon>
        <taxon>Gammaproteobacteria</taxon>
        <taxon>Vibrionales</taxon>
        <taxon>Vibrionaceae</taxon>
        <taxon>Vibrio</taxon>
    </lineage>
</organism>
<evidence type="ECO:0000256" key="3">
    <source>
        <dbReference type="ARBA" id="ARBA00022475"/>
    </source>
</evidence>
<dbReference type="FunCoup" id="A0A0Q2R3Z0">
    <property type="interactions" value="70"/>
</dbReference>
<evidence type="ECO:0000313" key="9">
    <source>
        <dbReference type="Proteomes" id="UP000051221"/>
    </source>
</evidence>
<protein>
    <submittedName>
        <fullName evidence="8">Fusaric acid resistance protein</fullName>
    </submittedName>
</protein>
<sequence length="688" mass="75767">MGVLLNSLLMPDKRAVMFAIKGVIAMALSLYIAMFLNLDRPYWALVSAVFLQIRPEGGLVIEKGLCQIVGTLIGGLVGIAILNWFAPYPEIALPLLALWLGFNSGMGAMVRRVNFIYAFAMAGITACLIVLLVMVQPSTVSSQSIFQVAQARVSEIIVGAICAALVSKLIFPVKVKDGLRLHARNVINQTLSYLSLELDKNGSHENRHQHIDSILESIAVMSDDLSGVVYEGPEGPGQSKAASLICNKTLSLLAVIQIFGRLQRKHPELIGDKLAEMMAEMGEMFSRMQATTDYAACYHLAQTLRRRQLVYSNQAVDLTPLQSRLMKVSLELSADLVMILKGYNALISKSPVLLNAPNLKPYKDPLVGLITGLRTMAVFAVGAGLWVGTGSSAVLMMMILPVIFSIMMARLPLTILMIVLQRLLMGVMVAVPVAIFYGLGLLAQSSGDYELLVMILAGPYFFGLLALANRPTLPYGLGFCIPFTILISPSNDMTRAFSIDSTLSNALSIFVGVTVLYWMFKMITGPGLQLMQHRLMRATQKDLRELMSHPAPDHWFNARMGDRLLRIATYDKSMASRTRDITDLALTGLNLGHVSIRLRRLVNGAKNPLVERLLDEWQQALADAFFWCSKGKTHVPFGQVSDALLNVLREEQLAKGQFEIVEGMFERLAMTFERSARTIAENQAARQN</sequence>
<feature type="transmembrane region" description="Helical" evidence="7">
    <location>
        <begin position="502"/>
        <end position="520"/>
    </location>
</feature>
<feature type="transmembrane region" description="Helical" evidence="7">
    <location>
        <begin position="423"/>
        <end position="443"/>
    </location>
</feature>
<name>A0A0Q2R3Z0_VIBFU</name>
<keyword evidence="2" id="KW-0813">Transport</keyword>
<keyword evidence="9" id="KW-1185">Reference proteome</keyword>
<proteinExistence type="predicted"/>
<dbReference type="EMBL" id="LKHS01000005">
    <property type="protein sequence ID" value="KQH86877.1"/>
    <property type="molecule type" value="Genomic_DNA"/>
</dbReference>
<dbReference type="PANTHER" id="PTHR30509">
    <property type="entry name" value="P-HYDROXYBENZOIC ACID EFFLUX PUMP SUBUNIT-RELATED"/>
    <property type="match status" value="1"/>
</dbReference>
<dbReference type="Pfam" id="PF04632">
    <property type="entry name" value="FUSC"/>
    <property type="match status" value="1"/>
</dbReference>
<feature type="transmembrane region" description="Helical" evidence="7">
    <location>
        <begin position="156"/>
        <end position="175"/>
    </location>
</feature>
<feature type="transmembrane region" description="Helical" evidence="7">
    <location>
        <begin position="473"/>
        <end position="490"/>
    </location>
</feature>
<dbReference type="InterPro" id="IPR006726">
    <property type="entry name" value="PHBA_efflux_AaeB/fusaric-R"/>
</dbReference>
<evidence type="ECO:0000256" key="5">
    <source>
        <dbReference type="ARBA" id="ARBA00022989"/>
    </source>
</evidence>
<feature type="transmembrane region" description="Helical" evidence="7">
    <location>
        <begin position="366"/>
        <end position="387"/>
    </location>
</feature>
<dbReference type="RefSeq" id="WP_055465763.1">
    <property type="nucleotide sequence ID" value="NZ_JBLXEQ010000019.1"/>
</dbReference>
<feature type="transmembrane region" description="Helical" evidence="7">
    <location>
        <begin position="68"/>
        <end position="85"/>
    </location>
</feature>
<dbReference type="GO" id="GO:0022857">
    <property type="term" value="F:transmembrane transporter activity"/>
    <property type="evidence" value="ECO:0007669"/>
    <property type="project" value="InterPro"/>
</dbReference>
<feature type="transmembrane region" description="Helical" evidence="7">
    <location>
        <begin position="449"/>
        <end position="468"/>
    </location>
</feature>
<feature type="transmembrane region" description="Helical" evidence="7">
    <location>
        <begin position="91"/>
        <end position="108"/>
    </location>
</feature>
<feature type="transmembrane region" description="Helical" evidence="7">
    <location>
        <begin position="393"/>
        <end position="411"/>
    </location>
</feature>
<evidence type="ECO:0000256" key="7">
    <source>
        <dbReference type="SAM" id="Phobius"/>
    </source>
</evidence>
<accession>A0A0Q2R3Z0</accession>
<dbReference type="Proteomes" id="UP000051221">
    <property type="component" value="Unassembled WGS sequence"/>
</dbReference>
<reference evidence="8 9" key="1">
    <citation type="submission" date="2015-08" db="EMBL/GenBank/DDBJ databases">
        <title>Antibacterial properties of a collection of Vibrionaceae strains.</title>
        <authorList>
            <person name="Giubergia S."/>
        </authorList>
    </citation>
    <scope>NUCLEOTIDE SEQUENCE [LARGE SCALE GENOMIC DNA]</scope>
    <source>
        <strain evidence="8 9">S0821</strain>
    </source>
</reference>
<evidence type="ECO:0000313" key="8">
    <source>
        <dbReference type="EMBL" id="KQH86877.1"/>
    </source>
</evidence>
<keyword evidence="5 7" id="KW-1133">Transmembrane helix</keyword>
<keyword evidence="6 7" id="KW-0472">Membrane</keyword>
<evidence type="ECO:0000256" key="6">
    <source>
        <dbReference type="ARBA" id="ARBA00023136"/>
    </source>
</evidence>
<feature type="transmembrane region" description="Helical" evidence="7">
    <location>
        <begin position="15"/>
        <end position="36"/>
    </location>
</feature>
<dbReference type="PANTHER" id="PTHR30509:SF9">
    <property type="entry name" value="MULTIDRUG RESISTANCE PROTEIN MDTO"/>
    <property type="match status" value="1"/>
</dbReference>